<protein>
    <submittedName>
        <fullName evidence="1">DUF4249 family protein</fullName>
    </submittedName>
</protein>
<gene>
    <name evidence="1" type="ORF">GBK04_18750</name>
</gene>
<dbReference type="Pfam" id="PF14054">
    <property type="entry name" value="DUF4249"/>
    <property type="match status" value="1"/>
</dbReference>
<proteinExistence type="predicted"/>
<keyword evidence="2" id="KW-1185">Reference proteome</keyword>
<organism evidence="1 2">
    <name type="scientific">Salmonirosea aquatica</name>
    <dbReference type="NCBI Taxonomy" id="2654236"/>
    <lineage>
        <taxon>Bacteria</taxon>
        <taxon>Pseudomonadati</taxon>
        <taxon>Bacteroidota</taxon>
        <taxon>Cytophagia</taxon>
        <taxon>Cytophagales</taxon>
        <taxon>Spirosomataceae</taxon>
        <taxon>Salmonirosea</taxon>
    </lineage>
</organism>
<comment type="caution">
    <text evidence="1">The sequence shown here is derived from an EMBL/GenBank/DDBJ whole genome shotgun (WGS) entry which is preliminary data.</text>
</comment>
<dbReference type="InterPro" id="IPR025345">
    <property type="entry name" value="DUF4249"/>
</dbReference>
<evidence type="ECO:0000313" key="2">
    <source>
        <dbReference type="Proteomes" id="UP000479293"/>
    </source>
</evidence>
<evidence type="ECO:0000313" key="1">
    <source>
        <dbReference type="EMBL" id="MPR35333.1"/>
    </source>
</evidence>
<sequence length="335" mass="37400">MHFQMLCYTCLQRDQEQFLFQSMKFICFLLLLLTTGCEETDLNLDVPYAGDKLVLWGKLKAGSPIRIQVTRTFNPVGSIPNDVSVSDAKVELLVDGKESIELSSLASERGVYVSDRIVQAGATYIVKASTPLLSAAESAPVLVPSDVPDIEVVRIRNVPGEINHQTRQDLVSLYFTGQQPKLESYYTLTILSYYEQDTISAGPYGAADNIPAKEEDCHTWATEKISTFYNEVTGRTFDRSASVFFVKSKCLPDSKTPIKFYIETGKGNFDKPKWASKVTMRIGVVTKNAFDYAKIEYDQPEGIDLLVLPPQRALTNIKNGYGLIFASNEKVIEIK</sequence>
<name>A0A7C9FZ20_9BACT</name>
<dbReference type="AlphaFoldDB" id="A0A7C9FZ20"/>
<accession>A0A7C9FZ20</accession>
<dbReference type="EMBL" id="WHLY01000002">
    <property type="protein sequence ID" value="MPR35333.1"/>
    <property type="molecule type" value="Genomic_DNA"/>
</dbReference>
<reference evidence="1 2" key="1">
    <citation type="submission" date="2019-10" db="EMBL/GenBank/DDBJ databases">
        <title>Draft Genome Sequence of Cytophagaceae sp. SJW1-29.</title>
        <authorList>
            <person name="Choi A."/>
        </authorList>
    </citation>
    <scope>NUCLEOTIDE SEQUENCE [LARGE SCALE GENOMIC DNA]</scope>
    <source>
        <strain evidence="1 2">SJW1-29</strain>
    </source>
</reference>
<dbReference type="Proteomes" id="UP000479293">
    <property type="component" value="Unassembled WGS sequence"/>
</dbReference>